<feature type="region of interest" description="Disordered" evidence="1">
    <location>
        <begin position="135"/>
        <end position="178"/>
    </location>
</feature>
<proteinExistence type="predicted"/>
<dbReference type="InterPro" id="IPR043502">
    <property type="entry name" value="DNA/RNA_pol_sf"/>
</dbReference>
<keyword evidence="3" id="KW-1185">Reference proteome</keyword>
<reference evidence="2" key="1">
    <citation type="submission" date="2023-10" db="EMBL/GenBank/DDBJ databases">
        <authorList>
            <person name="Chen Y."/>
            <person name="Shah S."/>
            <person name="Dougan E. K."/>
            <person name="Thang M."/>
            <person name="Chan C."/>
        </authorList>
    </citation>
    <scope>NUCLEOTIDE SEQUENCE [LARGE SCALE GENOMIC DNA]</scope>
</reference>
<sequence>MALLRRDAEAAWLHDLVPGGLKVTTFTDDEVAHERLLLWPVDRKNVYIEPVVRDEDRGVADTIPLDDVGTVPATSPMKVHRFRECPNAEGLRELLRDGRAVVRTELGREAPEVATVLTPACERVPLEDLAPGLLATRRTRGEVSPKAAAAASARRPAGPAPGLAGSDGRPLPAPPPVAPSDQLTAVDAADAAEGYIWALAEPTGRRAIGAEIDGGANVLLAPGGLDGLAKLDDHWRRIEGMAPEAAPGYTKHRSDELKESLGIAKEEPCFDEAIAKSLGSRWSRSSSETRESQRMEGPPIAFPMSKRIRQGGPSLMAARVNIGGLLRIEAICRRMAGIVAACANRAKPAWDLTRYCTSQQSAEDVVGPEMRSFVPWRAKEDRETGAGGLRGSPAEHGAGGRVAATRGPRDLFPAPLLDTPPPLAAASAGAARARRREQLEIGVANEEVAKYLVDYQERMLRQGDILPKIEPYLDPKLKFHQKECQRLVRDLFDIGMVDWTTTPKCRIGLFCVPMSDGKSLRLIVDARRANEVFADPPAVDLLTAEGFGRGEAALPAGMAPRSPEAVEYLSKLRLVVGTSDVANCFHCLKLGPEMSAHFGLPAAPAHVFGLEGAVAGGRHLGRASPVYPAWAVLPMGFTWSLWFAQRMNELQTRYEVGEAISGLQRHFADLGLVLHESSVTDEACKTLGVELLGEGLRSRVTSERWWLIRRAVEATRDPAGVSAVGRALERSRFKRSGGCGARESTLEAAGFWRDTSGKWRVTDSGADPRTEGAWALDFSYAEVPARCRDFRLLVIIRRIQAYCLSGSIQLLVRWIPSEFSFSDLGSRVFSGPDASDPLVDELDARLGLSPLAVRPSATGRKRKLMGAGGRNEVDDSGGATSEQGGGERAVPKRAAALRKKARQRRSKFLSEAATRAMDGGLNFLEASSVTKPARGRCERVVVEFIDYCDRPPALALRSAVPVDKALSQHFNYQFFQGHEAARGGQAFAGLMLMFSRPEFGKVGSQKLPNAWWVLRGWRKRAPARSRRARALGVWAALARRLGATQGLLMSKTGLADVCIALDSKRARCSTPLWPLPAKDDPDDLVFTFEYLACVRAFQSIVKELGIEDRIIPYQARHSGPSIDASRRWRTADEVQRRGQWKQARSPIRYEKGARLGESWAGPHPRPQVVCELCGRHFADIVLRRPHP</sequence>
<name>A0ABN9RBG0_9DINO</name>
<feature type="region of interest" description="Disordered" evidence="1">
    <location>
        <begin position="859"/>
        <end position="892"/>
    </location>
</feature>
<gene>
    <name evidence="2" type="ORF">PCOR1329_LOCUS18782</name>
</gene>
<organism evidence="2 3">
    <name type="scientific">Prorocentrum cordatum</name>
    <dbReference type="NCBI Taxonomy" id="2364126"/>
    <lineage>
        <taxon>Eukaryota</taxon>
        <taxon>Sar</taxon>
        <taxon>Alveolata</taxon>
        <taxon>Dinophyceae</taxon>
        <taxon>Prorocentrales</taxon>
        <taxon>Prorocentraceae</taxon>
        <taxon>Prorocentrum</taxon>
    </lineage>
</organism>
<dbReference type="SUPFAM" id="SSF56672">
    <property type="entry name" value="DNA/RNA polymerases"/>
    <property type="match status" value="1"/>
</dbReference>
<accession>A0ABN9RBG0</accession>
<dbReference type="EMBL" id="CAUYUJ010005935">
    <property type="protein sequence ID" value="CAK0815512.1"/>
    <property type="molecule type" value="Genomic_DNA"/>
</dbReference>
<dbReference type="Proteomes" id="UP001189429">
    <property type="component" value="Unassembled WGS sequence"/>
</dbReference>
<feature type="region of interest" description="Disordered" evidence="1">
    <location>
        <begin position="381"/>
        <end position="402"/>
    </location>
</feature>
<feature type="compositionally biased region" description="Low complexity" evidence="1">
    <location>
        <begin position="147"/>
        <end position="166"/>
    </location>
</feature>
<comment type="caution">
    <text evidence="2">The sequence shown here is derived from an EMBL/GenBank/DDBJ whole genome shotgun (WGS) entry which is preliminary data.</text>
</comment>
<protein>
    <submittedName>
        <fullName evidence="2">Uncharacterized protein</fullName>
    </submittedName>
</protein>
<evidence type="ECO:0000256" key="1">
    <source>
        <dbReference type="SAM" id="MobiDB-lite"/>
    </source>
</evidence>
<feature type="region of interest" description="Disordered" evidence="1">
    <location>
        <begin position="281"/>
        <end position="307"/>
    </location>
</feature>
<evidence type="ECO:0000313" key="2">
    <source>
        <dbReference type="EMBL" id="CAK0815512.1"/>
    </source>
</evidence>
<evidence type="ECO:0000313" key="3">
    <source>
        <dbReference type="Proteomes" id="UP001189429"/>
    </source>
</evidence>
<feature type="non-terminal residue" evidence="2">
    <location>
        <position position="1187"/>
    </location>
</feature>